<dbReference type="Gene3D" id="3.40.630.30">
    <property type="match status" value="1"/>
</dbReference>
<keyword evidence="3" id="KW-1185">Reference proteome</keyword>
<dbReference type="Proteomes" id="UP000294155">
    <property type="component" value="Unassembled WGS sequence"/>
</dbReference>
<gene>
    <name evidence="2" type="ORF">EWM57_02525</name>
</gene>
<dbReference type="OrthoDB" id="116151at2"/>
<organism evidence="2 3">
    <name type="scientific">Hymenobacter persicinus</name>
    <dbReference type="NCBI Taxonomy" id="2025506"/>
    <lineage>
        <taxon>Bacteria</taxon>
        <taxon>Pseudomonadati</taxon>
        <taxon>Bacteroidota</taxon>
        <taxon>Cytophagia</taxon>
        <taxon>Cytophagales</taxon>
        <taxon>Hymenobacteraceae</taxon>
        <taxon>Hymenobacter</taxon>
    </lineage>
</organism>
<dbReference type="InterPro" id="IPR016181">
    <property type="entry name" value="Acyl_CoA_acyltransferase"/>
</dbReference>
<reference evidence="2 3" key="1">
    <citation type="submission" date="2019-02" db="EMBL/GenBank/DDBJ databases">
        <title>Bacterial novel species isolated from soil.</title>
        <authorList>
            <person name="Jung H.-Y."/>
        </authorList>
    </citation>
    <scope>NUCLEOTIDE SEQUENCE [LARGE SCALE GENOMIC DNA]</scope>
    <source>
        <strain evidence="2 3">1-3-3-3</strain>
    </source>
</reference>
<dbReference type="Pfam" id="PF13480">
    <property type="entry name" value="Acetyltransf_6"/>
    <property type="match status" value="1"/>
</dbReference>
<evidence type="ECO:0000313" key="3">
    <source>
        <dbReference type="Proteomes" id="UP000294155"/>
    </source>
</evidence>
<dbReference type="InterPro" id="IPR038740">
    <property type="entry name" value="BioF2-like_GNAT_dom"/>
</dbReference>
<feature type="domain" description="BioF2-like acetyltransferase" evidence="1">
    <location>
        <begin position="202"/>
        <end position="327"/>
    </location>
</feature>
<dbReference type="GO" id="GO:0016740">
    <property type="term" value="F:transferase activity"/>
    <property type="evidence" value="ECO:0007669"/>
    <property type="project" value="UniProtKB-KW"/>
</dbReference>
<dbReference type="AlphaFoldDB" id="A0A4Q5LJK1"/>
<accession>A0A4Q5LJK1</accession>
<protein>
    <submittedName>
        <fullName evidence="2">GNAT family N-acetyltransferase</fullName>
    </submittedName>
</protein>
<evidence type="ECO:0000313" key="2">
    <source>
        <dbReference type="EMBL" id="RYU83836.1"/>
    </source>
</evidence>
<name>A0A4Q5LJK1_9BACT</name>
<dbReference type="SUPFAM" id="SSF55729">
    <property type="entry name" value="Acyl-CoA N-acyltransferases (Nat)"/>
    <property type="match status" value="1"/>
</dbReference>
<keyword evidence="2" id="KW-0808">Transferase</keyword>
<sequence length="365" mass="40212">MGERAALRVESPAYAKLRSYRRSTFLVAANSLLGLGWGPPTAPELSYLCPVPLQYLPFSALNLVAWDACVLAAEQAVPYAQVAWLRATAGRWDAVVEVEDATGAYLSVLALPVKRRPWGREVYQPAFTQQLGLLTTADSRHRAVADYLALLPGRYARLYTQLNLENAVAAAPSGFTLTWRQTYVLDLSASGEELLQGYAADYRRRLRVNGQQPHPLAVTEEVFPEALIQLFRRHKGGEVASLKPRHYRQLTQLISNLQSLGQVRILTVPSPETGELLAGALFVVQPRRIVYLFAAASPAGKKAGAPLLLLDYMIQDYASSPGLVLDFEGGMIPSIARFFANFGAAPVPYAALTQTSLPWYLLWKR</sequence>
<evidence type="ECO:0000259" key="1">
    <source>
        <dbReference type="Pfam" id="PF13480"/>
    </source>
</evidence>
<dbReference type="EMBL" id="SEWE01000003">
    <property type="protein sequence ID" value="RYU83836.1"/>
    <property type="molecule type" value="Genomic_DNA"/>
</dbReference>
<comment type="caution">
    <text evidence="2">The sequence shown here is derived from an EMBL/GenBank/DDBJ whole genome shotgun (WGS) entry which is preliminary data.</text>
</comment>
<proteinExistence type="predicted"/>